<keyword evidence="3" id="KW-1185">Reference proteome</keyword>
<dbReference type="InterPro" id="IPR013106">
    <property type="entry name" value="Ig_V-set"/>
</dbReference>
<organism evidence="2 3">
    <name type="scientific">Cirrhinus mrigala</name>
    <name type="common">Mrigala</name>
    <dbReference type="NCBI Taxonomy" id="683832"/>
    <lineage>
        <taxon>Eukaryota</taxon>
        <taxon>Metazoa</taxon>
        <taxon>Chordata</taxon>
        <taxon>Craniata</taxon>
        <taxon>Vertebrata</taxon>
        <taxon>Euteleostomi</taxon>
        <taxon>Actinopterygii</taxon>
        <taxon>Neopterygii</taxon>
        <taxon>Teleostei</taxon>
        <taxon>Ostariophysi</taxon>
        <taxon>Cypriniformes</taxon>
        <taxon>Cyprinidae</taxon>
        <taxon>Labeoninae</taxon>
        <taxon>Labeonini</taxon>
        <taxon>Cirrhinus</taxon>
    </lineage>
</organism>
<gene>
    <name evidence="2" type="ORF">M9458_045206</name>
</gene>
<comment type="caution">
    <text evidence="2">The sequence shown here is derived from an EMBL/GenBank/DDBJ whole genome shotgun (WGS) entry which is preliminary data.</text>
</comment>
<dbReference type="InterPro" id="IPR036179">
    <property type="entry name" value="Ig-like_dom_sf"/>
</dbReference>
<name>A0ABD0NKP9_CIRMR</name>
<dbReference type="EMBL" id="JAMKFB020000022">
    <property type="protein sequence ID" value="KAL0161481.1"/>
    <property type="molecule type" value="Genomic_DNA"/>
</dbReference>
<dbReference type="Proteomes" id="UP001529510">
    <property type="component" value="Unassembled WGS sequence"/>
</dbReference>
<dbReference type="InterPro" id="IPR013783">
    <property type="entry name" value="Ig-like_fold"/>
</dbReference>
<dbReference type="PANTHER" id="PTHR21063:SF4">
    <property type="entry name" value="CD48 ANTIGEN-RELATED"/>
    <property type="match status" value="1"/>
</dbReference>
<protein>
    <recommendedName>
        <fullName evidence="1">Ig-like domain-containing protein</fullName>
    </recommendedName>
</protein>
<reference evidence="2 3" key="1">
    <citation type="submission" date="2024-05" db="EMBL/GenBank/DDBJ databases">
        <title>Genome sequencing and assembly of Indian major carp, Cirrhinus mrigala (Hamilton, 1822).</title>
        <authorList>
            <person name="Mohindra V."/>
            <person name="Chowdhury L.M."/>
            <person name="Lal K."/>
            <person name="Jena J.K."/>
        </authorList>
    </citation>
    <scope>NUCLEOTIDE SEQUENCE [LARGE SCALE GENOMIC DNA]</scope>
    <source>
        <strain evidence="2">CM1030</strain>
        <tissue evidence="2">Blood</tissue>
    </source>
</reference>
<accession>A0ABD0NKP9</accession>
<evidence type="ECO:0000259" key="1">
    <source>
        <dbReference type="PROSITE" id="PS50835"/>
    </source>
</evidence>
<sequence>VFGSTDTVKTVSVLEGDSVTLNSSLTEIQTDDKIAWKSGNKRSLIATINRETKKVLDVPDVSFRDRLKPDSQTGSLSITNTRTTDSGFYEVSISNSSTESIFGFSVTVY</sequence>
<dbReference type="SMART" id="SM00409">
    <property type="entry name" value="IG"/>
    <property type="match status" value="1"/>
</dbReference>
<evidence type="ECO:0000313" key="3">
    <source>
        <dbReference type="Proteomes" id="UP001529510"/>
    </source>
</evidence>
<dbReference type="Pfam" id="PF07686">
    <property type="entry name" value="V-set"/>
    <property type="match status" value="1"/>
</dbReference>
<dbReference type="InterPro" id="IPR003599">
    <property type="entry name" value="Ig_sub"/>
</dbReference>
<dbReference type="AlphaFoldDB" id="A0ABD0NKP9"/>
<dbReference type="InterPro" id="IPR007110">
    <property type="entry name" value="Ig-like_dom"/>
</dbReference>
<dbReference type="Gene3D" id="2.60.40.10">
    <property type="entry name" value="Immunoglobulins"/>
    <property type="match status" value="1"/>
</dbReference>
<evidence type="ECO:0000313" key="2">
    <source>
        <dbReference type="EMBL" id="KAL0161481.1"/>
    </source>
</evidence>
<feature type="domain" description="Ig-like" evidence="1">
    <location>
        <begin position="1"/>
        <end position="107"/>
    </location>
</feature>
<dbReference type="PANTHER" id="PTHR21063">
    <property type="entry name" value="LFA-3"/>
    <property type="match status" value="1"/>
</dbReference>
<proteinExistence type="predicted"/>
<dbReference type="SUPFAM" id="SSF48726">
    <property type="entry name" value="Immunoglobulin"/>
    <property type="match status" value="1"/>
</dbReference>
<feature type="non-terminal residue" evidence="2">
    <location>
        <position position="1"/>
    </location>
</feature>
<dbReference type="PROSITE" id="PS50835">
    <property type="entry name" value="IG_LIKE"/>
    <property type="match status" value="1"/>
</dbReference>
<feature type="non-terminal residue" evidence="2">
    <location>
        <position position="109"/>
    </location>
</feature>